<reference evidence="1" key="1">
    <citation type="submission" date="2024-06" db="EMBL/GenBank/DDBJ databases">
        <authorList>
            <consortium name="consrtm"/>
            <person name="Uemura M."/>
            <person name="Terahara T."/>
        </authorList>
    </citation>
    <scope>NUCLEOTIDE SEQUENCE</scope>
    <source>
        <strain evidence="1">KM77-8</strain>
    </source>
</reference>
<protein>
    <submittedName>
        <fullName evidence="1">Uncharacterized protein</fullName>
    </submittedName>
</protein>
<organism evidence="1">
    <name type="scientific">Streptomyces haneummycinicus</name>
    <dbReference type="NCBI Taxonomy" id="3074435"/>
    <lineage>
        <taxon>Bacteria</taxon>
        <taxon>Bacillati</taxon>
        <taxon>Actinomycetota</taxon>
        <taxon>Actinomycetes</taxon>
        <taxon>Kitasatosporales</taxon>
        <taxon>Streptomycetaceae</taxon>
        <taxon>Streptomyces</taxon>
    </lineage>
</organism>
<sequence length="52" mass="6076">MRAVEGRGANRRAPLWRLRPDLLRKEEIPALRVRFPWDAKMRPAGDAPNPRD</sequence>
<gene>
    <name evidence="1" type="ORF">SHKM778_61160</name>
</gene>
<evidence type="ECO:0000313" key="1">
    <source>
        <dbReference type="EMBL" id="BFO19728.1"/>
    </source>
</evidence>
<accession>A0AAT9HQ76</accession>
<dbReference type="EMBL" id="AP035768">
    <property type="protein sequence ID" value="BFO19728.1"/>
    <property type="molecule type" value="Genomic_DNA"/>
</dbReference>
<proteinExistence type="predicted"/>
<name>A0AAT9HQ76_9ACTN</name>
<dbReference type="AlphaFoldDB" id="A0AAT9HQ76"/>
<reference evidence="1" key="2">
    <citation type="submission" date="2024-07" db="EMBL/GenBank/DDBJ databases">
        <title>Streptomyces haneummycinica sp. nov., a new antibiotic-producing actinobacterium isolated from marine sediment.</title>
        <authorList>
            <person name="Uemura M."/>
            <person name="Hamada M."/>
            <person name="Hirano S."/>
            <person name="Kobayashi K."/>
            <person name="Ohshiro T."/>
            <person name="Kobayashi T."/>
            <person name="Terahara T."/>
        </authorList>
    </citation>
    <scope>NUCLEOTIDE SEQUENCE</scope>
    <source>
        <strain evidence="1">KM77-8</strain>
    </source>
</reference>